<comment type="similarity">
    <text evidence="1">Belongs to the LytR/CpsA/Psr (LCP) family.</text>
</comment>
<proteinExistence type="inferred from homology"/>
<dbReference type="InterPro" id="IPR004474">
    <property type="entry name" value="LytR_CpsA_psr"/>
</dbReference>
<dbReference type="RefSeq" id="WP_083048231.1">
    <property type="nucleotide sequence ID" value="NZ_MWQY01000003.1"/>
</dbReference>
<dbReference type="PANTHER" id="PTHR33392">
    <property type="entry name" value="POLYISOPRENYL-TEICHOIC ACID--PEPTIDOGLYCAN TEICHOIC ACID TRANSFERASE TAGU"/>
    <property type="match status" value="1"/>
</dbReference>
<evidence type="ECO:0000256" key="2">
    <source>
        <dbReference type="SAM" id="Phobius"/>
    </source>
</evidence>
<dbReference type="STRING" id="1963862.B4O97_03105"/>
<gene>
    <name evidence="5" type="ORF">B4O97_03105</name>
</gene>
<dbReference type="EMBL" id="MWQY01000003">
    <property type="protein sequence ID" value="ORC37192.1"/>
    <property type="molecule type" value="Genomic_DNA"/>
</dbReference>
<keyword evidence="2" id="KW-0472">Membrane</keyword>
<organism evidence="5 6">
    <name type="scientific">Marispirochaeta aestuarii</name>
    <dbReference type="NCBI Taxonomy" id="1963862"/>
    <lineage>
        <taxon>Bacteria</taxon>
        <taxon>Pseudomonadati</taxon>
        <taxon>Spirochaetota</taxon>
        <taxon>Spirochaetia</taxon>
        <taxon>Spirochaetales</taxon>
        <taxon>Spirochaetaceae</taxon>
        <taxon>Marispirochaeta</taxon>
    </lineage>
</organism>
<dbReference type="Gene3D" id="3.40.630.190">
    <property type="entry name" value="LCP protein"/>
    <property type="match status" value="1"/>
</dbReference>
<dbReference type="Pfam" id="PF03816">
    <property type="entry name" value="LytR_cpsA_psr"/>
    <property type="match status" value="1"/>
</dbReference>
<evidence type="ECO:0000256" key="1">
    <source>
        <dbReference type="ARBA" id="ARBA00006068"/>
    </source>
</evidence>
<evidence type="ECO:0000313" key="5">
    <source>
        <dbReference type="EMBL" id="ORC37192.1"/>
    </source>
</evidence>
<protein>
    <recommendedName>
        <fullName evidence="7">LytR family transcriptional regulator</fullName>
    </recommendedName>
</protein>
<reference evidence="5 6" key="1">
    <citation type="submission" date="2017-03" db="EMBL/GenBank/DDBJ databases">
        <title>Draft Genome sequence of Marispirochaeta sp. strain JC444.</title>
        <authorList>
            <person name="Shivani Y."/>
            <person name="Subhash Y."/>
            <person name="Sasikala C."/>
            <person name="Ramana C."/>
        </authorList>
    </citation>
    <scope>NUCLEOTIDE SEQUENCE [LARGE SCALE GENOMIC DNA]</scope>
    <source>
        <strain evidence="5 6">JC444</strain>
    </source>
</reference>
<feature type="domain" description="Cell envelope-related transcriptional attenuator" evidence="3">
    <location>
        <begin position="93"/>
        <end position="201"/>
    </location>
</feature>
<evidence type="ECO:0000259" key="3">
    <source>
        <dbReference type="Pfam" id="PF03816"/>
    </source>
</evidence>
<keyword evidence="2" id="KW-0812">Transmembrane</keyword>
<dbReference type="Pfam" id="PF13399">
    <property type="entry name" value="LytR_C"/>
    <property type="match status" value="1"/>
</dbReference>
<keyword evidence="6" id="KW-1185">Reference proteome</keyword>
<dbReference type="Proteomes" id="UP000192343">
    <property type="component" value="Unassembled WGS sequence"/>
</dbReference>
<feature type="domain" description="LytR/CpsA/Psr regulator C-terminal" evidence="4">
    <location>
        <begin position="297"/>
        <end position="390"/>
    </location>
</feature>
<name>A0A1Y1S116_9SPIO</name>
<comment type="caution">
    <text evidence="5">The sequence shown here is derived from an EMBL/GenBank/DDBJ whole genome shotgun (WGS) entry which is preliminary data.</text>
</comment>
<accession>A0A1Y1S116</accession>
<sequence>MKKTSIFDPGIILLFIMVLILSATGVFLYGKVRVNKLERAFDQEEPVPLMLIITDGEEILTSQVFLYQLSTGKGALIDIPANTGALLPGYEKIGSIETLFDSADPQSYLDMVGGLSGLEIPFYLIMNLENLGRVVDLVGGVETFIPNPVDTEIDGKYILLPSGGFIMDGSKAAIYLRYGDPGESESEKVSRAQSFLKSLLDGLGNSAQRISNPEVAGVLEESLTTNLSQRSLVTLTRAMEALDVQNMVQLRLRGTSRSVDDQELLFPHSDGRLLRETIAQTINSLKSEEVLSEGDLQVALEIRNGTSVTGLAGRTSQLYQSFGYDVARIGNAEENYDKTVIIDRMGNQQAVKRVADVIKCNNILIQTGIEEFEDEIDTRIDVLIILGKDFDGRYCKE</sequence>
<feature type="transmembrane region" description="Helical" evidence="2">
    <location>
        <begin position="6"/>
        <end position="29"/>
    </location>
</feature>
<evidence type="ECO:0008006" key="7">
    <source>
        <dbReference type="Google" id="ProtNLM"/>
    </source>
</evidence>
<keyword evidence="2" id="KW-1133">Transmembrane helix</keyword>
<dbReference type="AlphaFoldDB" id="A0A1Y1S116"/>
<dbReference type="Gene3D" id="3.30.70.2390">
    <property type="match status" value="1"/>
</dbReference>
<dbReference type="OrthoDB" id="362782at2"/>
<evidence type="ECO:0000259" key="4">
    <source>
        <dbReference type="Pfam" id="PF13399"/>
    </source>
</evidence>
<dbReference type="InterPro" id="IPR050922">
    <property type="entry name" value="LytR/CpsA/Psr_CW_biosynth"/>
</dbReference>
<evidence type="ECO:0000313" key="6">
    <source>
        <dbReference type="Proteomes" id="UP000192343"/>
    </source>
</evidence>
<dbReference type="PANTHER" id="PTHR33392:SF6">
    <property type="entry name" value="POLYISOPRENYL-TEICHOIC ACID--PEPTIDOGLYCAN TEICHOIC ACID TRANSFERASE TAGU"/>
    <property type="match status" value="1"/>
</dbReference>
<dbReference type="InterPro" id="IPR027381">
    <property type="entry name" value="LytR/CpsA/Psr_C"/>
</dbReference>